<dbReference type="AlphaFoldDB" id="A0A9P1BW30"/>
<dbReference type="SUPFAM" id="SSF56672">
    <property type="entry name" value="DNA/RNA polymerases"/>
    <property type="match status" value="1"/>
</dbReference>
<reference evidence="5" key="2">
    <citation type="submission" date="2024-04" db="EMBL/GenBank/DDBJ databases">
        <authorList>
            <person name="Chen Y."/>
            <person name="Shah S."/>
            <person name="Dougan E. K."/>
            <person name="Thang M."/>
            <person name="Chan C."/>
        </authorList>
    </citation>
    <scope>NUCLEOTIDE SEQUENCE [LARGE SCALE GENOMIC DNA]</scope>
</reference>
<dbReference type="OrthoDB" id="410104at2759"/>
<evidence type="ECO:0000313" key="5">
    <source>
        <dbReference type="EMBL" id="CAL1132526.1"/>
    </source>
</evidence>
<dbReference type="EMBL" id="CAMXCT010000462">
    <property type="protein sequence ID" value="CAI3979151.1"/>
    <property type="molecule type" value="Genomic_DNA"/>
</dbReference>
<keyword evidence="6" id="KW-1185">Reference proteome</keyword>
<dbReference type="Pfam" id="PF00078">
    <property type="entry name" value="RVT_1"/>
    <property type="match status" value="1"/>
</dbReference>
<dbReference type="Gene3D" id="3.60.10.10">
    <property type="entry name" value="Endonuclease/exonuclease/phosphatase"/>
    <property type="match status" value="1"/>
</dbReference>
<dbReference type="InterPro" id="IPR036691">
    <property type="entry name" value="Endo/exonu/phosph_ase_sf"/>
</dbReference>
<evidence type="ECO:0000256" key="2">
    <source>
        <dbReference type="SAM" id="MobiDB-lite"/>
    </source>
</evidence>
<dbReference type="PANTHER" id="PTHR19446">
    <property type="entry name" value="REVERSE TRANSCRIPTASES"/>
    <property type="match status" value="1"/>
</dbReference>
<dbReference type="EMBL" id="CAMXCT030000462">
    <property type="protein sequence ID" value="CAL4766463.1"/>
    <property type="molecule type" value="Genomic_DNA"/>
</dbReference>
<dbReference type="EMBL" id="CAMXCT020000462">
    <property type="protein sequence ID" value="CAL1132526.1"/>
    <property type="molecule type" value="Genomic_DNA"/>
</dbReference>
<feature type="domain" description="Reverse transcriptase" evidence="3">
    <location>
        <begin position="742"/>
        <end position="945"/>
    </location>
</feature>
<evidence type="ECO:0000256" key="1">
    <source>
        <dbReference type="SAM" id="Coils"/>
    </source>
</evidence>
<evidence type="ECO:0000313" key="6">
    <source>
        <dbReference type="Proteomes" id="UP001152797"/>
    </source>
</evidence>
<comment type="caution">
    <text evidence="4">The sequence shown here is derived from an EMBL/GenBank/DDBJ whole genome shotgun (WGS) entry which is preliminary data.</text>
</comment>
<name>A0A9P1BW30_9DINO</name>
<gene>
    <name evidence="4" type="ORF">C1SCF055_LOCUS7125</name>
</gene>
<reference evidence="4" key="1">
    <citation type="submission" date="2022-10" db="EMBL/GenBank/DDBJ databases">
        <authorList>
            <person name="Chen Y."/>
            <person name="Dougan E. K."/>
            <person name="Chan C."/>
            <person name="Rhodes N."/>
            <person name="Thang M."/>
        </authorList>
    </citation>
    <scope>NUCLEOTIDE SEQUENCE</scope>
</reference>
<sequence length="1036" mass="116910">MSHGDVLVSPEEKGPAVQEPSQAVLASSKTIQALQSKSAPSTGEDPWIHHDPWQATRPSTGELSTGQVTAMESRIEQSLLNKLRPDDAEMVPPPDDKVQALEARLDQLSTTVANHQHEMQRQQQAVQNQIHSLDTKVDQQQGFFQNTLETKLEQQMQRIEQLFGKRQRTNEIGEAAVPGPTRNECIIGCINPTGILGKTSMLASLPKEDHAIWATEQQCQHVVDRLLDHSQGLRFICGDFNQPEGALPCMAKLADAGWVNVQTWAFQKLGKTVQPTCKQKTTIDHLYVSPELAMYLRDVEVQHDWFADHSILMARFKPLGEPPMLPMWRKPSPIDWTAVPTEPMERNFQAPSVREDRTEHYAELWQAVERAVDKAMQSKTAKKLPAAAQGRGQTLEVRWVQEHSAPVKSGRPGDPNPNFHGLNLQHSRWIKQHRRLVNFVRLANNSPTTPTAVEHRDKLWASITQAPGFLPTFPTWLTEQKPLEGGWPHQAPDHAQACAISQAFHSLLDQWEKQLNNQRCQAAKQRRLDDPMIIFRDLKGDQPQPVQMLIDHHQTSVIEVDPDESAVVTQHDIKWNPEQPIKGKAAAANIIHAEENKIWLDNVEGFQQGMTVEQETYIGNLPDLFAKFNDEWTARWDRHQQVEDEKWDPIVQFAQLALPRPAPMEYHPITYTEWMACLKAKSKKSATGPDGVSRQDLLHLPRQATECILQILADVEQGKAWPRQLTVGLVAALEKVPNAATTNKFRPITILPIVYRVWGSIRAKQILRHLQPLAPDTCSGNVPGRQAADIWYQIMTAIETAQYSLKSLTGGVLDLEKAFNMLPRMPIMEFLNILQVAPQVLRAWSTVLVALERRFTIRQSVGPPLRSTSGFAEGCPLSVTAMLGANLVVHQYLQRRYPEVMLWSFVDNWEVTGQTANQVEAAIDALHAYCEVMDMRIDSNKTYTWAVESSQRRALRDSDHQVRLGAKDLGGHVQYSQVVSNTTIAARCHDLQTLWGRLARSTAPYKQKVQALRAKAWPSCLHGIASVHLGEEHYQR</sequence>
<feature type="non-terminal residue" evidence="4">
    <location>
        <position position="1036"/>
    </location>
</feature>
<dbReference type="Proteomes" id="UP001152797">
    <property type="component" value="Unassembled WGS sequence"/>
</dbReference>
<feature type="compositionally biased region" description="Polar residues" evidence="2">
    <location>
        <begin position="19"/>
        <end position="41"/>
    </location>
</feature>
<dbReference type="SUPFAM" id="SSF56219">
    <property type="entry name" value="DNase I-like"/>
    <property type="match status" value="1"/>
</dbReference>
<protein>
    <recommendedName>
        <fullName evidence="3">Reverse transcriptase domain-containing protein</fullName>
    </recommendedName>
</protein>
<organism evidence="4">
    <name type="scientific">Cladocopium goreaui</name>
    <dbReference type="NCBI Taxonomy" id="2562237"/>
    <lineage>
        <taxon>Eukaryota</taxon>
        <taxon>Sar</taxon>
        <taxon>Alveolata</taxon>
        <taxon>Dinophyceae</taxon>
        <taxon>Suessiales</taxon>
        <taxon>Symbiodiniaceae</taxon>
        <taxon>Cladocopium</taxon>
    </lineage>
</organism>
<evidence type="ECO:0000259" key="3">
    <source>
        <dbReference type="Pfam" id="PF00078"/>
    </source>
</evidence>
<feature type="region of interest" description="Disordered" evidence="2">
    <location>
        <begin position="1"/>
        <end position="46"/>
    </location>
</feature>
<feature type="coiled-coil region" evidence="1">
    <location>
        <begin position="98"/>
        <end position="125"/>
    </location>
</feature>
<evidence type="ECO:0000313" key="4">
    <source>
        <dbReference type="EMBL" id="CAI3979151.1"/>
    </source>
</evidence>
<keyword evidence="1" id="KW-0175">Coiled coil</keyword>
<dbReference type="InterPro" id="IPR043502">
    <property type="entry name" value="DNA/RNA_pol_sf"/>
</dbReference>
<proteinExistence type="predicted"/>
<accession>A0A9P1BW30</accession>
<dbReference type="InterPro" id="IPR000477">
    <property type="entry name" value="RT_dom"/>
</dbReference>